<evidence type="ECO:0000256" key="6">
    <source>
        <dbReference type="ARBA" id="ARBA00022777"/>
    </source>
</evidence>
<dbReference type="CDD" id="cd00211">
    <property type="entry name" value="PTS_IIA_fru"/>
    <property type="match status" value="1"/>
</dbReference>
<keyword evidence="4" id="KW-0808">Transferase</keyword>
<dbReference type="PANTHER" id="PTHR36203">
    <property type="entry name" value="ASCORBATE-SPECIFIC PTS SYSTEM EIIA COMPONENT"/>
    <property type="match status" value="1"/>
</dbReference>
<keyword evidence="2" id="KW-0813">Transport</keyword>
<name>A0A4R6U8B9_9BACI</name>
<evidence type="ECO:0000313" key="8">
    <source>
        <dbReference type="EMBL" id="TDQ42798.1"/>
    </source>
</evidence>
<comment type="subcellular location">
    <subcellularLocation>
        <location evidence="1">Cytoplasm</location>
    </subcellularLocation>
</comment>
<dbReference type="EMBL" id="SNYJ01000001">
    <property type="protein sequence ID" value="TDQ42798.1"/>
    <property type="molecule type" value="Genomic_DNA"/>
</dbReference>
<keyword evidence="5" id="KW-0598">Phosphotransferase system</keyword>
<protein>
    <submittedName>
        <fullName evidence="8">PTS system IIA component (L-Asc family)</fullName>
    </submittedName>
</protein>
<keyword evidence="3" id="KW-0963">Cytoplasm</keyword>
<evidence type="ECO:0000256" key="4">
    <source>
        <dbReference type="ARBA" id="ARBA00022679"/>
    </source>
</evidence>
<sequence>MKFLHRSLVSLTGQATTPEDAIQEAGELLVSEGSVQQGYVDAMVRSFKKNGPYIVLAPQIAVPHARPEDGAHESSISLVRYENGVVFGHTSNDPVKLVFALGATSSEEHLELLKRLTTLLSKEANVVKLLNATSYEDIEQILGGTTI</sequence>
<dbReference type="AlphaFoldDB" id="A0A4R6U8B9"/>
<dbReference type="RefSeq" id="WP_133578631.1">
    <property type="nucleotide sequence ID" value="NZ_SNYJ01000001.1"/>
</dbReference>
<dbReference type="InterPro" id="IPR016152">
    <property type="entry name" value="PTrfase/Anion_transptr"/>
</dbReference>
<organism evidence="8 9">
    <name type="scientific">Aureibacillus halotolerans</name>
    <dbReference type="NCBI Taxonomy" id="1508390"/>
    <lineage>
        <taxon>Bacteria</taxon>
        <taxon>Bacillati</taxon>
        <taxon>Bacillota</taxon>
        <taxon>Bacilli</taxon>
        <taxon>Bacillales</taxon>
        <taxon>Bacillaceae</taxon>
        <taxon>Aureibacillus</taxon>
    </lineage>
</organism>
<dbReference type="GO" id="GO:0016301">
    <property type="term" value="F:kinase activity"/>
    <property type="evidence" value="ECO:0007669"/>
    <property type="project" value="UniProtKB-KW"/>
</dbReference>
<evidence type="ECO:0000256" key="3">
    <source>
        <dbReference type="ARBA" id="ARBA00022490"/>
    </source>
</evidence>
<dbReference type="Pfam" id="PF00359">
    <property type="entry name" value="PTS_EIIA_2"/>
    <property type="match status" value="1"/>
</dbReference>
<keyword evidence="9" id="KW-1185">Reference proteome</keyword>
<dbReference type="Proteomes" id="UP000295632">
    <property type="component" value="Unassembled WGS sequence"/>
</dbReference>
<dbReference type="GO" id="GO:0005737">
    <property type="term" value="C:cytoplasm"/>
    <property type="evidence" value="ECO:0007669"/>
    <property type="project" value="UniProtKB-SubCell"/>
</dbReference>
<evidence type="ECO:0000259" key="7">
    <source>
        <dbReference type="PROSITE" id="PS51094"/>
    </source>
</evidence>
<dbReference type="SUPFAM" id="SSF55804">
    <property type="entry name" value="Phoshotransferase/anion transport protein"/>
    <property type="match status" value="1"/>
</dbReference>
<evidence type="ECO:0000256" key="1">
    <source>
        <dbReference type="ARBA" id="ARBA00004496"/>
    </source>
</evidence>
<evidence type="ECO:0000313" key="9">
    <source>
        <dbReference type="Proteomes" id="UP000295632"/>
    </source>
</evidence>
<dbReference type="InterPro" id="IPR002178">
    <property type="entry name" value="PTS_EIIA_type-2_dom"/>
</dbReference>
<dbReference type="PANTHER" id="PTHR36203:SF5">
    <property type="entry name" value="PTS SYSTEM, EIIA COMPONENT"/>
    <property type="match status" value="1"/>
</dbReference>
<feature type="domain" description="PTS EIIA type-2" evidence="7">
    <location>
        <begin position="2"/>
        <end position="145"/>
    </location>
</feature>
<comment type="caution">
    <text evidence="8">The sequence shown here is derived from an EMBL/GenBank/DDBJ whole genome shotgun (WGS) entry which is preliminary data.</text>
</comment>
<dbReference type="OrthoDB" id="369398at2"/>
<keyword evidence="6" id="KW-0418">Kinase</keyword>
<accession>A0A4R6U8B9</accession>
<proteinExistence type="predicted"/>
<dbReference type="InterPro" id="IPR051351">
    <property type="entry name" value="Ascorbate-PTS_EIIA_comp"/>
</dbReference>
<dbReference type="GO" id="GO:0009401">
    <property type="term" value="P:phosphoenolpyruvate-dependent sugar phosphotransferase system"/>
    <property type="evidence" value="ECO:0007669"/>
    <property type="project" value="UniProtKB-KW"/>
</dbReference>
<gene>
    <name evidence="8" type="ORF">EV213_101227</name>
</gene>
<evidence type="ECO:0000256" key="5">
    <source>
        <dbReference type="ARBA" id="ARBA00022683"/>
    </source>
</evidence>
<reference evidence="8 9" key="1">
    <citation type="submission" date="2019-03" db="EMBL/GenBank/DDBJ databases">
        <title>Genomic Encyclopedia of Type Strains, Phase IV (KMG-IV): sequencing the most valuable type-strain genomes for metagenomic binning, comparative biology and taxonomic classification.</title>
        <authorList>
            <person name="Goeker M."/>
        </authorList>
    </citation>
    <scope>NUCLEOTIDE SEQUENCE [LARGE SCALE GENOMIC DNA]</scope>
    <source>
        <strain evidence="8 9">DSM 28697</strain>
    </source>
</reference>
<evidence type="ECO:0000256" key="2">
    <source>
        <dbReference type="ARBA" id="ARBA00022448"/>
    </source>
</evidence>
<dbReference type="PROSITE" id="PS51094">
    <property type="entry name" value="PTS_EIIA_TYPE_2"/>
    <property type="match status" value="1"/>
</dbReference>
<dbReference type="Gene3D" id="3.40.930.10">
    <property type="entry name" value="Mannitol-specific EII, Chain A"/>
    <property type="match status" value="1"/>
</dbReference>